<dbReference type="InterPro" id="IPR011051">
    <property type="entry name" value="RmlC_Cupin_sf"/>
</dbReference>
<protein>
    <recommendedName>
        <fullName evidence="5">Cupin type-1 domain-containing protein</fullName>
    </recommendedName>
</protein>
<evidence type="ECO:0000313" key="3">
    <source>
        <dbReference type="EMBL" id="CAH9127267.1"/>
    </source>
</evidence>
<feature type="signal peptide" evidence="1">
    <location>
        <begin position="1"/>
        <end position="20"/>
    </location>
</feature>
<dbReference type="EMBL" id="CAMAPF010000032">
    <property type="protein sequence ID" value="CAH9078387.1"/>
    <property type="molecule type" value="Genomic_DNA"/>
</dbReference>
<dbReference type="InterPro" id="IPR050253">
    <property type="entry name" value="Seed_Storage-Functional"/>
</dbReference>
<organism evidence="2 4">
    <name type="scientific">Cuscuta epithymum</name>
    <dbReference type="NCBI Taxonomy" id="186058"/>
    <lineage>
        <taxon>Eukaryota</taxon>
        <taxon>Viridiplantae</taxon>
        <taxon>Streptophyta</taxon>
        <taxon>Embryophyta</taxon>
        <taxon>Tracheophyta</taxon>
        <taxon>Spermatophyta</taxon>
        <taxon>Magnoliopsida</taxon>
        <taxon>eudicotyledons</taxon>
        <taxon>Gunneridae</taxon>
        <taxon>Pentapetalae</taxon>
        <taxon>asterids</taxon>
        <taxon>lamiids</taxon>
        <taxon>Solanales</taxon>
        <taxon>Convolvulaceae</taxon>
        <taxon>Cuscuteae</taxon>
        <taxon>Cuscuta</taxon>
        <taxon>Cuscuta subgen. Cuscuta</taxon>
    </lineage>
</organism>
<dbReference type="Proteomes" id="UP001152523">
    <property type="component" value="Unassembled WGS sequence"/>
</dbReference>
<dbReference type="InterPro" id="IPR014710">
    <property type="entry name" value="RmlC-like_jellyroll"/>
</dbReference>
<accession>A0AAV0CK76</accession>
<evidence type="ECO:0000313" key="2">
    <source>
        <dbReference type="EMBL" id="CAH9078387.1"/>
    </source>
</evidence>
<evidence type="ECO:0000256" key="1">
    <source>
        <dbReference type="SAM" id="SignalP"/>
    </source>
</evidence>
<dbReference type="Gene3D" id="2.60.120.10">
    <property type="entry name" value="Jelly Rolls"/>
    <property type="match status" value="1"/>
</dbReference>
<comment type="caution">
    <text evidence="2">The sequence shown here is derived from an EMBL/GenBank/DDBJ whole genome shotgun (WGS) entry which is preliminary data.</text>
</comment>
<sequence length="208" mass="23570">MASKTAVLIAFAAFLVSAFAALGTAARDPELEICRQRCRIQTVVDPSQKQSCYSKCLTYSREREERREREEGQGQEERGEDSPFVFRPRHFLTAHSSDRGRLSILQRFSERSNLFQNIEPFRLGVLEVEPKTFALPNHIDADLICFIANGKGILNIIQENKRRIFNVTEGELVVIPAGATTYLINPDSDRKLVVVKLIRTISSPGRFE</sequence>
<dbReference type="PANTHER" id="PTHR31189:SF13">
    <property type="entry name" value="CUPINCIN"/>
    <property type="match status" value="1"/>
</dbReference>
<feature type="chain" id="PRO_5044713298" description="Cupin type-1 domain-containing protein" evidence="1">
    <location>
        <begin position="21"/>
        <end position="208"/>
    </location>
</feature>
<dbReference type="AlphaFoldDB" id="A0AAV0CK76"/>
<evidence type="ECO:0008006" key="5">
    <source>
        <dbReference type="Google" id="ProtNLM"/>
    </source>
</evidence>
<proteinExistence type="predicted"/>
<evidence type="ECO:0000313" key="4">
    <source>
        <dbReference type="Proteomes" id="UP001152523"/>
    </source>
</evidence>
<feature type="non-terminal residue" evidence="2">
    <location>
        <position position="208"/>
    </location>
</feature>
<keyword evidence="4" id="KW-1185">Reference proteome</keyword>
<dbReference type="SUPFAM" id="SSF51182">
    <property type="entry name" value="RmlC-like cupins"/>
    <property type="match status" value="1"/>
</dbReference>
<name>A0AAV0CK76_9ASTE</name>
<reference evidence="2" key="1">
    <citation type="submission" date="2022-07" db="EMBL/GenBank/DDBJ databases">
        <authorList>
            <person name="Macas J."/>
            <person name="Novak P."/>
            <person name="Neumann P."/>
        </authorList>
    </citation>
    <scope>NUCLEOTIDE SEQUENCE</scope>
</reference>
<dbReference type="CDD" id="cd02244">
    <property type="entry name" value="cupin_7S_vicilin-like_N"/>
    <property type="match status" value="1"/>
</dbReference>
<gene>
    <name evidence="3" type="ORF">CEPIT_LOCUS28184</name>
    <name evidence="2" type="ORF">CEPIT_LOCUS6528</name>
</gene>
<dbReference type="PANTHER" id="PTHR31189">
    <property type="entry name" value="OS03G0336100 PROTEIN-RELATED"/>
    <property type="match status" value="1"/>
</dbReference>
<dbReference type="EMBL" id="CAMAPF010000946">
    <property type="protein sequence ID" value="CAH9127267.1"/>
    <property type="molecule type" value="Genomic_DNA"/>
</dbReference>
<keyword evidence="1" id="KW-0732">Signal</keyword>